<protein>
    <submittedName>
        <fullName evidence="2">Uncharacterized protein</fullName>
    </submittedName>
</protein>
<gene>
    <name evidence="2" type="ORF">QYF61_013791</name>
</gene>
<organism evidence="2 3">
    <name type="scientific">Mycteria americana</name>
    <name type="common">Wood stork</name>
    <dbReference type="NCBI Taxonomy" id="33587"/>
    <lineage>
        <taxon>Eukaryota</taxon>
        <taxon>Metazoa</taxon>
        <taxon>Chordata</taxon>
        <taxon>Craniata</taxon>
        <taxon>Vertebrata</taxon>
        <taxon>Euteleostomi</taxon>
        <taxon>Archelosauria</taxon>
        <taxon>Archosauria</taxon>
        <taxon>Dinosauria</taxon>
        <taxon>Saurischia</taxon>
        <taxon>Theropoda</taxon>
        <taxon>Coelurosauria</taxon>
        <taxon>Aves</taxon>
        <taxon>Neognathae</taxon>
        <taxon>Neoaves</taxon>
        <taxon>Aequornithes</taxon>
        <taxon>Ciconiiformes</taxon>
        <taxon>Ciconiidae</taxon>
        <taxon>Mycteria</taxon>
    </lineage>
</organism>
<keyword evidence="1" id="KW-0812">Transmembrane</keyword>
<dbReference type="AlphaFoldDB" id="A0AAN7NSI2"/>
<dbReference type="Gene3D" id="2.60.40.10">
    <property type="entry name" value="Immunoglobulins"/>
    <property type="match status" value="1"/>
</dbReference>
<name>A0AAN7NSI2_MYCAM</name>
<proteinExistence type="predicted"/>
<evidence type="ECO:0000256" key="1">
    <source>
        <dbReference type="SAM" id="Phobius"/>
    </source>
</evidence>
<keyword evidence="1" id="KW-1133">Transmembrane helix</keyword>
<dbReference type="EMBL" id="JAUNZN010000001">
    <property type="protein sequence ID" value="KAK4830862.1"/>
    <property type="molecule type" value="Genomic_DNA"/>
</dbReference>
<dbReference type="SUPFAM" id="SSF48726">
    <property type="entry name" value="Immunoglobulin"/>
    <property type="match status" value="1"/>
</dbReference>
<sequence>MIIPEQRSRHNYICFYFCFKVLIMTAVTFTSAMNPNTSEITCVFISQKDEGSGTPETSVSPKISNILEDLGCYLNSQGAENIYEPTKNVEVNVFEDIELKVIMNISEIISCFWFFKESKACKPSLDSENRYVMSLAFSQIKETQAGKYTLSVISKTGNYTVVVPVLVRKKPGKPYFRKREKSDAIECISESYPQPSVEWIFCKTPEKRYVACLYAS</sequence>
<keyword evidence="3" id="KW-1185">Reference proteome</keyword>
<accession>A0AAN7NSI2</accession>
<evidence type="ECO:0000313" key="3">
    <source>
        <dbReference type="Proteomes" id="UP001333110"/>
    </source>
</evidence>
<keyword evidence="1" id="KW-0472">Membrane</keyword>
<feature type="transmembrane region" description="Helical" evidence="1">
    <location>
        <begin position="12"/>
        <end position="33"/>
    </location>
</feature>
<dbReference type="Proteomes" id="UP001333110">
    <property type="component" value="Unassembled WGS sequence"/>
</dbReference>
<evidence type="ECO:0000313" key="2">
    <source>
        <dbReference type="EMBL" id="KAK4830862.1"/>
    </source>
</evidence>
<comment type="caution">
    <text evidence="2">The sequence shown here is derived from an EMBL/GenBank/DDBJ whole genome shotgun (WGS) entry which is preliminary data.</text>
</comment>
<dbReference type="InterPro" id="IPR013783">
    <property type="entry name" value="Ig-like_fold"/>
</dbReference>
<reference evidence="2 3" key="1">
    <citation type="journal article" date="2023" name="J. Hered.">
        <title>Chromosome-level genome of the wood stork (Mycteria americana) provides insight into avian chromosome evolution.</title>
        <authorList>
            <person name="Flamio R. Jr."/>
            <person name="Ramstad K.M."/>
        </authorList>
    </citation>
    <scope>NUCLEOTIDE SEQUENCE [LARGE SCALE GENOMIC DNA]</scope>
    <source>
        <strain evidence="2">JAX WOST 10</strain>
    </source>
</reference>
<dbReference type="InterPro" id="IPR036179">
    <property type="entry name" value="Ig-like_dom_sf"/>
</dbReference>